<dbReference type="GO" id="GO:0008483">
    <property type="term" value="F:transaminase activity"/>
    <property type="evidence" value="ECO:0007669"/>
    <property type="project" value="UniProtKB-KW"/>
</dbReference>
<dbReference type="AlphaFoldDB" id="A0A644YDW1"/>
<keyword evidence="3 7" id="KW-0032">Aminotransferase</keyword>
<evidence type="ECO:0000256" key="4">
    <source>
        <dbReference type="ARBA" id="ARBA00022679"/>
    </source>
</evidence>
<dbReference type="PANTHER" id="PTHR46383">
    <property type="entry name" value="ASPARTATE AMINOTRANSFERASE"/>
    <property type="match status" value="1"/>
</dbReference>
<dbReference type="Gene3D" id="3.40.640.10">
    <property type="entry name" value="Type I PLP-dependent aspartate aminotransferase-like (Major domain)"/>
    <property type="match status" value="1"/>
</dbReference>
<dbReference type="GO" id="GO:0006520">
    <property type="term" value="P:amino acid metabolic process"/>
    <property type="evidence" value="ECO:0007669"/>
    <property type="project" value="InterPro"/>
</dbReference>
<dbReference type="InterPro" id="IPR015421">
    <property type="entry name" value="PyrdxlP-dep_Trfase_major"/>
</dbReference>
<dbReference type="GO" id="GO:0030170">
    <property type="term" value="F:pyridoxal phosphate binding"/>
    <property type="evidence" value="ECO:0007669"/>
    <property type="project" value="InterPro"/>
</dbReference>
<dbReference type="PROSITE" id="PS00105">
    <property type="entry name" value="AA_TRANSFER_CLASS_1"/>
    <property type="match status" value="1"/>
</dbReference>
<dbReference type="FunFam" id="3.40.640.10:FF:000033">
    <property type="entry name" value="Aspartate aminotransferase"/>
    <property type="match status" value="1"/>
</dbReference>
<dbReference type="InterPro" id="IPR004839">
    <property type="entry name" value="Aminotransferase_I/II_large"/>
</dbReference>
<dbReference type="EMBL" id="VSSQ01004811">
    <property type="protein sequence ID" value="MPM26735.1"/>
    <property type="molecule type" value="Genomic_DNA"/>
</dbReference>
<evidence type="ECO:0000259" key="6">
    <source>
        <dbReference type="Pfam" id="PF00155"/>
    </source>
</evidence>
<dbReference type="SUPFAM" id="SSF53383">
    <property type="entry name" value="PLP-dependent transferases"/>
    <property type="match status" value="1"/>
</dbReference>
<accession>A0A644YDW1</accession>
<feature type="domain" description="Aminotransferase class I/classII large" evidence="6">
    <location>
        <begin position="30"/>
        <end position="382"/>
    </location>
</feature>
<evidence type="ECO:0000256" key="2">
    <source>
        <dbReference type="ARBA" id="ARBA00007441"/>
    </source>
</evidence>
<keyword evidence="5" id="KW-0663">Pyridoxal phosphate</keyword>
<dbReference type="Gene3D" id="3.90.1150.10">
    <property type="entry name" value="Aspartate Aminotransferase, domain 1"/>
    <property type="match status" value="1"/>
</dbReference>
<dbReference type="InterPro" id="IPR015422">
    <property type="entry name" value="PyrdxlP-dep_Trfase_small"/>
</dbReference>
<comment type="similarity">
    <text evidence="2">Belongs to the class-I pyridoxal-phosphate-dependent aminotransferase family.</text>
</comment>
<gene>
    <name evidence="7" type="primary">patA_41</name>
    <name evidence="7" type="ORF">SDC9_73240</name>
</gene>
<name>A0A644YDW1_9ZZZZ</name>
<comment type="caution">
    <text evidence="7">The sequence shown here is derived from an EMBL/GenBank/DDBJ whole genome shotgun (WGS) entry which is preliminary data.</text>
</comment>
<dbReference type="CDD" id="cd00609">
    <property type="entry name" value="AAT_like"/>
    <property type="match status" value="1"/>
</dbReference>
<comment type="cofactor">
    <cofactor evidence="1">
        <name>pyridoxal 5'-phosphate</name>
        <dbReference type="ChEBI" id="CHEBI:597326"/>
    </cofactor>
</comment>
<evidence type="ECO:0000256" key="3">
    <source>
        <dbReference type="ARBA" id="ARBA00022576"/>
    </source>
</evidence>
<dbReference type="InterPro" id="IPR015424">
    <property type="entry name" value="PyrdxlP-dep_Trfase"/>
</dbReference>
<dbReference type="InterPro" id="IPR004838">
    <property type="entry name" value="NHTrfase_class1_PyrdxlP-BS"/>
</dbReference>
<protein>
    <submittedName>
        <fullName evidence="7">Putative N-acetyl-LL-diaminopimelate aminotransferase</fullName>
        <ecNumber evidence="7">2.6.1.-</ecNumber>
    </submittedName>
</protein>
<evidence type="ECO:0000313" key="7">
    <source>
        <dbReference type="EMBL" id="MPM26735.1"/>
    </source>
</evidence>
<keyword evidence="4 7" id="KW-0808">Transferase</keyword>
<dbReference type="InterPro" id="IPR050596">
    <property type="entry name" value="AspAT/PAT-like"/>
</dbReference>
<organism evidence="7">
    <name type="scientific">bioreactor metagenome</name>
    <dbReference type="NCBI Taxonomy" id="1076179"/>
    <lineage>
        <taxon>unclassified sequences</taxon>
        <taxon>metagenomes</taxon>
        <taxon>ecological metagenomes</taxon>
    </lineage>
</organism>
<evidence type="ECO:0000256" key="5">
    <source>
        <dbReference type="ARBA" id="ARBA00022898"/>
    </source>
</evidence>
<proteinExistence type="inferred from homology"/>
<dbReference type="EC" id="2.6.1.-" evidence="7"/>
<evidence type="ECO:0000256" key="1">
    <source>
        <dbReference type="ARBA" id="ARBA00001933"/>
    </source>
</evidence>
<reference evidence="7" key="1">
    <citation type="submission" date="2019-08" db="EMBL/GenBank/DDBJ databases">
        <authorList>
            <person name="Kucharzyk K."/>
            <person name="Murdoch R.W."/>
            <person name="Higgins S."/>
            <person name="Loffler F."/>
        </authorList>
    </citation>
    <scope>NUCLEOTIDE SEQUENCE</scope>
</reference>
<dbReference type="PANTHER" id="PTHR46383:SF3">
    <property type="entry name" value="ASPARTATE AMINOTRANSFERASE-RELATED"/>
    <property type="match status" value="1"/>
</dbReference>
<dbReference type="Pfam" id="PF00155">
    <property type="entry name" value="Aminotran_1_2"/>
    <property type="match status" value="1"/>
</dbReference>
<sequence length="392" mass="43265">MNYQDIISDCVKRIPPSGIRKYFDLLDDRYISLGVGEPDFPTPERIRAYVTNKLKSERVPYTSNSGDPHLRELILRYLSDRYAISGYESIDNVLITVGASQAIDLAMRAILNPGDEVIVHEPLYVAYRPSVELAGGKAVTVVTKHEDRFRLRAEAVKAAITPKTKAILLAFPNNPTGAIMEKADLEAIADVVRGTDIIVITDEIYAELTFNGKRHFSFASLPGMLERTIVLNGFSKAFSMTGWRIGYAAGQKDIIAAMRKVHQLTMLCAPTTAQWAGVAALETGFADDFADTRAMIDEYAVRRRFIIDAFNDMGLSCNEPEGAFYVFPSIRSTGLTSEQFCDGLLASKKIVTVPGSAFGAAGEGHIRCCYATSMQDIETAMRLIAEYLTEIR</sequence>